<accession>A0A7C4AJX4</accession>
<gene>
    <name evidence="1" type="ORF">ENV75_05130</name>
</gene>
<dbReference type="EMBL" id="DTHO01000056">
    <property type="protein sequence ID" value="HGG99813.1"/>
    <property type="molecule type" value="Genomic_DNA"/>
</dbReference>
<protein>
    <submittedName>
        <fullName evidence="1">Phage virion morphogenesis protein</fullName>
    </submittedName>
</protein>
<dbReference type="InterPro" id="IPR006522">
    <property type="entry name" value="Phage_virion_morphogenesis"/>
</dbReference>
<reference evidence="1" key="1">
    <citation type="journal article" date="2020" name="mSystems">
        <title>Genome- and Community-Level Interaction Insights into Carbon Utilization and Element Cycling Functions of Hydrothermarchaeota in Hydrothermal Sediment.</title>
        <authorList>
            <person name="Zhou Z."/>
            <person name="Liu Y."/>
            <person name="Xu W."/>
            <person name="Pan J."/>
            <person name="Luo Z.H."/>
            <person name="Li M."/>
        </authorList>
    </citation>
    <scope>NUCLEOTIDE SEQUENCE [LARGE SCALE GENOMIC DNA]</scope>
    <source>
        <strain evidence="1">SpSt-788</strain>
    </source>
</reference>
<sequence length="146" mass="16300">MITIKIDSEQLQKELTALIQKAVDRRPLMKNIAGIMHNAVEENFAQEGRPKWVPLGQKTIIARQKKGYWPGQILQQTGRLAASITQYADNDQAVVGTNAVYAAIHQFGGKAGRGGKVNIPARPYLQLTDEDMEEILKAVKEYLKLE</sequence>
<evidence type="ECO:0000313" key="1">
    <source>
        <dbReference type="EMBL" id="HGG99813.1"/>
    </source>
</evidence>
<dbReference type="Pfam" id="PF05069">
    <property type="entry name" value="Phage_tail_S"/>
    <property type="match status" value="1"/>
</dbReference>
<dbReference type="NCBIfam" id="TIGR01635">
    <property type="entry name" value="tail_comp_S"/>
    <property type="match status" value="1"/>
</dbReference>
<name>A0A7C4AJX4_9BACT</name>
<organism evidence="1">
    <name type="scientific">Thermodesulfovibrio aggregans</name>
    <dbReference type="NCBI Taxonomy" id="86166"/>
    <lineage>
        <taxon>Bacteria</taxon>
        <taxon>Pseudomonadati</taxon>
        <taxon>Nitrospirota</taxon>
        <taxon>Thermodesulfovibrionia</taxon>
        <taxon>Thermodesulfovibrionales</taxon>
        <taxon>Thermodesulfovibrionaceae</taxon>
        <taxon>Thermodesulfovibrio</taxon>
    </lineage>
</organism>
<comment type="caution">
    <text evidence="1">The sequence shown here is derived from an EMBL/GenBank/DDBJ whole genome shotgun (WGS) entry which is preliminary data.</text>
</comment>
<proteinExistence type="predicted"/>
<dbReference type="AlphaFoldDB" id="A0A7C4AJX4"/>